<dbReference type="InterPro" id="IPR044730">
    <property type="entry name" value="RNase_H-like_dom_plant"/>
</dbReference>
<sequence length="213" mass="24109">MALRVSDLPLDFASALLEVTTVLEDTQITYFCNILWCIWKARNQEIFSSKKATRQRILKQAQMMEMHIQQTTESSQTTIRSRVNIAAPLSGTQIVLLDASWDTNRKAGWGAVYYNHRGNINRVQYGFMGAEDPFHAESMALLNVLQNCQSHGLVQRGGTMHIFSDCKTMVRAIQCNELGDLPSWRATETIAQCIQILQQWGELCYCGISQGTR</sequence>
<evidence type="ECO:0000313" key="3">
    <source>
        <dbReference type="Proteomes" id="UP000623129"/>
    </source>
</evidence>
<evidence type="ECO:0000259" key="1">
    <source>
        <dbReference type="Pfam" id="PF13456"/>
    </source>
</evidence>
<dbReference type="InterPro" id="IPR012337">
    <property type="entry name" value="RNaseH-like_sf"/>
</dbReference>
<dbReference type="Pfam" id="PF13456">
    <property type="entry name" value="RVT_3"/>
    <property type="match status" value="1"/>
</dbReference>
<dbReference type="AlphaFoldDB" id="A0A833VM57"/>
<dbReference type="GO" id="GO:0003676">
    <property type="term" value="F:nucleic acid binding"/>
    <property type="evidence" value="ECO:0007669"/>
    <property type="project" value="InterPro"/>
</dbReference>
<comment type="caution">
    <text evidence="2">The sequence shown here is derived from an EMBL/GenBank/DDBJ whole genome shotgun (WGS) entry which is preliminary data.</text>
</comment>
<feature type="domain" description="RNase H type-1" evidence="1">
    <location>
        <begin position="98"/>
        <end position="180"/>
    </location>
</feature>
<dbReference type="GO" id="GO:0004523">
    <property type="term" value="F:RNA-DNA hybrid ribonuclease activity"/>
    <property type="evidence" value="ECO:0007669"/>
    <property type="project" value="InterPro"/>
</dbReference>
<gene>
    <name evidence="2" type="ORF">FCM35_KLT01857</name>
</gene>
<dbReference type="Proteomes" id="UP000623129">
    <property type="component" value="Unassembled WGS sequence"/>
</dbReference>
<dbReference type="Gene3D" id="3.30.420.10">
    <property type="entry name" value="Ribonuclease H-like superfamily/Ribonuclease H"/>
    <property type="match status" value="1"/>
</dbReference>
<proteinExistence type="predicted"/>
<evidence type="ECO:0000313" key="2">
    <source>
        <dbReference type="EMBL" id="KAF3332280.1"/>
    </source>
</evidence>
<dbReference type="CDD" id="cd06222">
    <property type="entry name" value="RNase_H_like"/>
    <property type="match status" value="1"/>
</dbReference>
<keyword evidence="3" id="KW-1185">Reference proteome</keyword>
<accession>A0A833VM57</accession>
<dbReference type="OrthoDB" id="685750at2759"/>
<dbReference type="SUPFAM" id="SSF53098">
    <property type="entry name" value="Ribonuclease H-like"/>
    <property type="match status" value="1"/>
</dbReference>
<dbReference type="EMBL" id="SWLB01000011">
    <property type="protein sequence ID" value="KAF3332280.1"/>
    <property type="molecule type" value="Genomic_DNA"/>
</dbReference>
<reference evidence="2" key="1">
    <citation type="submission" date="2020-01" db="EMBL/GenBank/DDBJ databases">
        <title>Genome sequence of Kobresia littledalei, the first chromosome-level genome in the family Cyperaceae.</title>
        <authorList>
            <person name="Qu G."/>
        </authorList>
    </citation>
    <scope>NUCLEOTIDE SEQUENCE</scope>
    <source>
        <strain evidence="2">C.B.Clarke</strain>
        <tissue evidence="2">Leaf</tissue>
    </source>
</reference>
<dbReference type="InterPro" id="IPR052929">
    <property type="entry name" value="RNase_H-like_EbsB-rel"/>
</dbReference>
<dbReference type="InterPro" id="IPR002156">
    <property type="entry name" value="RNaseH_domain"/>
</dbReference>
<dbReference type="PANTHER" id="PTHR47074">
    <property type="entry name" value="BNAC02G40300D PROTEIN"/>
    <property type="match status" value="1"/>
</dbReference>
<dbReference type="InterPro" id="IPR036397">
    <property type="entry name" value="RNaseH_sf"/>
</dbReference>
<dbReference type="PANTHER" id="PTHR47074:SF11">
    <property type="entry name" value="REVERSE TRANSCRIPTASE-LIKE PROTEIN"/>
    <property type="match status" value="1"/>
</dbReference>
<organism evidence="2 3">
    <name type="scientific">Carex littledalei</name>
    <dbReference type="NCBI Taxonomy" id="544730"/>
    <lineage>
        <taxon>Eukaryota</taxon>
        <taxon>Viridiplantae</taxon>
        <taxon>Streptophyta</taxon>
        <taxon>Embryophyta</taxon>
        <taxon>Tracheophyta</taxon>
        <taxon>Spermatophyta</taxon>
        <taxon>Magnoliopsida</taxon>
        <taxon>Liliopsida</taxon>
        <taxon>Poales</taxon>
        <taxon>Cyperaceae</taxon>
        <taxon>Cyperoideae</taxon>
        <taxon>Cariceae</taxon>
        <taxon>Carex</taxon>
        <taxon>Carex subgen. Euthyceras</taxon>
    </lineage>
</organism>
<name>A0A833VM57_9POAL</name>
<protein>
    <submittedName>
        <fullName evidence="2">RNase H</fullName>
    </submittedName>
</protein>